<dbReference type="GO" id="GO:0005975">
    <property type="term" value="P:carbohydrate metabolic process"/>
    <property type="evidence" value="ECO:0007669"/>
    <property type="project" value="InterPro"/>
</dbReference>
<dbReference type="SUPFAM" id="SSF51126">
    <property type="entry name" value="Pectin lyase-like"/>
    <property type="match status" value="1"/>
</dbReference>
<keyword evidence="12" id="KW-1185">Reference proteome</keyword>
<evidence type="ECO:0000313" key="11">
    <source>
        <dbReference type="EMBL" id="GJJ07027.1"/>
    </source>
</evidence>
<keyword evidence="4" id="KW-0732">Signal</keyword>
<dbReference type="Gene3D" id="2.160.20.10">
    <property type="entry name" value="Single-stranded right-handed beta-helix, Pectin lyase-like"/>
    <property type="match status" value="1"/>
</dbReference>
<comment type="caution">
    <text evidence="11">The sequence shown here is derived from an EMBL/GenBank/DDBJ whole genome shotgun (WGS) entry which is preliminary data.</text>
</comment>
<organism evidence="11 12">
    <name type="scientific">Clathrus columnatus</name>
    <dbReference type="NCBI Taxonomy" id="1419009"/>
    <lineage>
        <taxon>Eukaryota</taxon>
        <taxon>Fungi</taxon>
        <taxon>Dikarya</taxon>
        <taxon>Basidiomycota</taxon>
        <taxon>Agaricomycotina</taxon>
        <taxon>Agaricomycetes</taxon>
        <taxon>Phallomycetidae</taxon>
        <taxon>Phallales</taxon>
        <taxon>Clathraceae</taxon>
        <taxon>Clathrus</taxon>
    </lineage>
</organism>
<dbReference type="InterPro" id="IPR000743">
    <property type="entry name" value="Glyco_hydro_28"/>
</dbReference>
<comment type="subcellular location">
    <subcellularLocation>
        <location evidence="1">Secreted</location>
    </subcellularLocation>
</comment>
<evidence type="ECO:0000256" key="5">
    <source>
        <dbReference type="ARBA" id="ARBA00022801"/>
    </source>
</evidence>
<reference evidence="11" key="1">
    <citation type="submission" date="2021-10" db="EMBL/GenBank/DDBJ databases">
        <title>De novo Genome Assembly of Clathrus columnatus (Basidiomycota, Fungi) Using Illumina and Nanopore Sequence Data.</title>
        <authorList>
            <person name="Ogiso-Tanaka E."/>
            <person name="Itagaki H."/>
            <person name="Hosoya T."/>
            <person name="Hosaka K."/>
        </authorList>
    </citation>
    <scope>NUCLEOTIDE SEQUENCE</scope>
    <source>
        <strain evidence="11">MO-923</strain>
    </source>
</reference>
<name>A0AAV5A0E7_9AGAM</name>
<protein>
    <submittedName>
        <fullName evidence="11">Uncharacterized protein</fullName>
    </submittedName>
</protein>
<dbReference type="AlphaFoldDB" id="A0AAV5A0E7"/>
<dbReference type="GO" id="GO:0005576">
    <property type="term" value="C:extracellular region"/>
    <property type="evidence" value="ECO:0007669"/>
    <property type="project" value="UniProtKB-SubCell"/>
</dbReference>
<keyword evidence="6" id="KW-1015">Disulfide bond</keyword>
<keyword evidence="8 10" id="KW-0326">Glycosidase</keyword>
<dbReference type="InterPro" id="IPR012334">
    <property type="entry name" value="Pectin_lyas_fold"/>
</dbReference>
<keyword evidence="3" id="KW-0964">Secreted</keyword>
<evidence type="ECO:0000256" key="10">
    <source>
        <dbReference type="RuleBase" id="RU361169"/>
    </source>
</evidence>
<evidence type="ECO:0000256" key="3">
    <source>
        <dbReference type="ARBA" id="ARBA00022525"/>
    </source>
</evidence>
<comment type="similarity">
    <text evidence="2 10">Belongs to the glycosyl hydrolase 28 family.</text>
</comment>
<dbReference type="PANTHER" id="PTHR31736">
    <property type="match status" value="1"/>
</dbReference>
<evidence type="ECO:0000256" key="1">
    <source>
        <dbReference type="ARBA" id="ARBA00004613"/>
    </source>
</evidence>
<evidence type="ECO:0000256" key="2">
    <source>
        <dbReference type="ARBA" id="ARBA00008834"/>
    </source>
</evidence>
<keyword evidence="9" id="KW-0961">Cell wall biogenesis/degradation</keyword>
<dbReference type="GO" id="GO:0046576">
    <property type="term" value="F:rhamnogalacturonan alpha-L-rhamnopyranosyl-(1-&gt;4)-alpha-D-galactopyranosyluronide lyase activity"/>
    <property type="evidence" value="ECO:0007669"/>
    <property type="project" value="UniProtKB-ARBA"/>
</dbReference>
<dbReference type="GO" id="GO:0004650">
    <property type="term" value="F:polygalacturonase activity"/>
    <property type="evidence" value="ECO:0007669"/>
    <property type="project" value="InterPro"/>
</dbReference>
<dbReference type="PANTHER" id="PTHR31736:SF19">
    <property type="entry name" value="PECTIN LYASE SUPERFAMILY PROTEIN-RELATED"/>
    <property type="match status" value="1"/>
</dbReference>
<evidence type="ECO:0000256" key="9">
    <source>
        <dbReference type="ARBA" id="ARBA00023316"/>
    </source>
</evidence>
<dbReference type="EMBL" id="BPWL01000002">
    <property type="protein sequence ID" value="GJJ07027.1"/>
    <property type="molecule type" value="Genomic_DNA"/>
</dbReference>
<evidence type="ECO:0000256" key="8">
    <source>
        <dbReference type="ARBA" id="ARBA00023295"/>
    </source>
</evidence>
<keyword evidence="7" id="KW-0325">Glycoprotein</keyword>
<accession>A0AAV5A0E7</accession>
<evidence type="ECO:0000256" key="6">
    <source>
        <dbReference type="ARBA" id="ARBA00023157"/>
    </source>
</evidence>
<proteinExistence type="inferred from homology"/>
<evidence type="ECO:0000313" key="12">
    <source>
        <dbReference type="Proteomes" id="UP001050691"/>
    </source>
</evidence>
<dbReference type="Pfam" id="PF00295">
    <property type="entry name" value="Glyco_hydro_28"/>
    <property type="match status" value="1"/>
</dbReference>
<dbReference type="InterPro" id="IPR011050">
    <property type="entry name" value="Pectin_lyase_fold/virulence"/>
</dbReference>
<evidence type="ECO:0000256" key="7">
    <source>
        <dbReference type="ARBA" id="ARBA00023180"/>
    </source>
</evidence>
<dbReference type="Proteomes" id="UP001050691">
    <property type="component" value="Unassembled WGS sequence"/>
</dbReference>
<sequence>MSPLCVSYVHDVSVENGDECVTVKTPTNESLAERITCKWTPIVLYLLTGCSIGSFGSGATSVSVQNVVYEDVTISNSDAGVEFKNYPNCAGTVRNISYYGFTLVRLAFGLYITLNTAH</sequence>
<dbReference type="GO" id="GO:0071555">
    <property type="term" value="P:cell wall organization"/>
    <property type="evidence" value="ECO:0007669"/>
    <property type="project" value="UniProtKB-KW"/>
</dbReference>
<evidence type="ECO:0000256" key="4">
    <source>
        <dbReference type="ARBA" id="ARBA00022729"/>
    </source>
</evidence>
<gene>
    <name evidence="11" type="ORF">Clacol_001225</name>
</gene>
<keyword evidence="5 10" id="KW-0378">Hydrolase</keyword>